<reference evidence="1" key="1">
    <citation type="submission" date="2023-08" db="EMBL/GenBank/DDBJ databases">
        <authorList>
            <person name="Alioto T."/>
            <person name="Alioto T."/>
            <person name="Gomez Garrido J."/>
        </authorList>
    </citation>
    <scope>NUCLEOTIDE SEQUENCE</scope>
</reference>
<gene>
    <name evidence="1" type="ORF">OCTVUL_1B018316</name>
</gene>
<protein>
    <submittedName>
        <fullName evidence="1">Uncharacterized protein</fullName>
    </submittedName>
</protein>
<proteinExistence type="predicted"/>
<sequence>MVGIFHHKNESISDCGGCGGCGGGGGGGGGGSENGNKILAVITITSQRPAKVVFSEVKRHCPRNGGG</sequence>
<accession>A0AA36B570</accession>
<evidence type="ECO:0000313" key="2">
    <source>
        <dbReference type="Proteomes" id="UP001162480"/>
    </source>
</evidence>
<evidence type="ECO:0000313" key="1">
    <source>
        <dbReference type="EMBL" id="CAI9728131.1"/>
    </source>
</evidence>
<dbReference type="Proteomes" id="UP001162480">
    <property type="component" value="Chromosome 9"/>
</dbReference>
<organism evidence="1 2">
    <name type="scientific">Octopus vulgaris</name>
    <name type="common">Common octopus</name>
    <dbReference type="NCBI Taxonomy" id="6645"/>
    <lineage>
        <taxon>Eukaryota</taxon>
        <taxon>Metazoa</taxon>
        <taxon>Spiralia</taxon>
        <taxon>Lophotrochozoa</taxon>
        <taxon>Mollusca</taxon>
        <taxon>Cephalopoda</taxon>
        <taxon>Coleoidea</taxon>
        <taxon>Octopodiformes</taxon>
        <taxon>Octopoda</taxon>
        <taxon>Incirrata</taxon>
        <taxon>Octopodidae</taxon>
        <taxon>Octopus</taxon>
    </lineage>
</organism>
<name>A0AA36B570_OCTVU</name>
<keyword evidence="2" id="KW-1185">Reference proteome</keyword>
<dbReference type="EMBL" id="OX597822">
    <property type="protein sequence ID" value="CAI9728131.1"/>
    <property type="molecule type" value="Genomic_DNA"/>
</dbReference>
<dbReference type="AlphaFoldDB" id="A0AA36B570"/>